<reference evidence="2" key="1">
    <citation type="journal article" date="2018" name="Genome Biol.">
        <title>SKESA: strategic k-mer extension for scrupulous assemblies.</title>
        <authorList>
            <person name="Souvorov A."/>
            <person name="Agarwala R."/>
            <person name="Lipman D.J."/>
        </authorList>
    </citation>
    <scope>NUCLEOTIDE SEQUENCE</scope>
    <source>
        <strain evidence="2">MA.MC_08-0591</strain>
    </source>
</reference>
<dbReference type="GO" id="GO:0005524">
    <property type="term" value="F:ATP binding"/>
    <property type="evidence" value="ECO:0007669"/>
    <property type="project" value="UniProtKB-KW"/>
</dbReference>
<name>A0A764FUX9_SALER</name>
<sequence length="562" mass="65103">MIKNIDFVSFKKLKGINLPFDSHLNVISGTNGACKTTLLHLISNAFQMPTARSNPHINSKCIKIIKDINKIANPKMEAIVKDSKYTDPADGIKGKLFSVNYLDDQTLDFRKHNSKDDNLAQRYALKPMYSRGKPKESLPSRPVIYLGLSRLFPIGETKDSDICIQRSNLPDEYNSLISDIYKEFLGFEISNIASNSINDFKSGPEFKTNNPDIDSNTISSGEDNLFIILKALVSLRFYYQSLTESIHDKESILLIDEFDATLHPYLQTKLLDKMKEYATEYKIQIFLTTHSLSLLKFASNSKIKITYLINDHTNIISLEDPSYIKIKMFLQNKSKDSTYSRHKIPVFTEDPEARYLFNEIFDYWTSKRPELAAVRDCFHLVDCSIGANNLKTIFDDPFLMETSLKSICIYDGDHQGDVRKSTISLPGKKSPEEFILEHCETVLKEDDASFWRNPDIYNLGFTKDYYLTEIQPSINSIKMQYESMKENSESTHGFRRSKYKKLFNEHRNYFTMITRNWIVRAENQKELEFFYNGLKQLFHKVMIQNNISNIKWTTDFKSIAQD</sequence>
<dbReference type="PANTHER" id="PTHR43581">
    <property type="entry name" value="ATP/GTP PHOSPHATASE"/>
    <property type="match status" value="1"/>
</dbReference>
<dbReference type="InterPro" id="IPR051396">
    <property type="entry name" value="Bact_Antivir_Def_Nuclease"/>
</dbReference>
<dbReference type="InterPro" id="IPR027417">
    <property type="entry name" value="P-loop_NTPase"/>
</dbReference>
<feature type="domain" description="Endonuclease GajA/Old nuclease/RecF-like AAA" evidence="1">
    <location>
        <begin position="174"/>
        <end position="293"/>
    </location>
</feature>
<keyword evidence="2" id="KW-0547">Nucleotide-binding</keyword>
<organism evidence="2">
    <name type="scientific">Salmonella enterica</name>
    <name type="common">Salmonella choleraesuis</name>
    <dbReference type="NCBI Taxonomy" id="28901"/>
    <lineage>
        <taxon>Bacteria</taxon>
        <taxon>Pseudomonadati</taxon>
        <taxon>Pseudomonadota</taxon>
        <taxon>Gammaproteobacteria</taxon>
        <taxon>Enterobacterales</taxon>
        <taxon>Enterobacteriaceae</taxon>
        <taxon>Salmonella</taxon>
    </lineage>
</organism>
<dbReference type="AlphaFoldDB" id="A0A764FUX9"/>
<dbReference type="Gene3D" id="3.40.50.300">
    <property type="entry name" value="P-loop containing nucleotide triphosphate hydrolases"/>
    <property type="match status" value="2"/>
</dbReference>
<comment type="caution">
    <text evidence="2">The sequence shown here is derived from an EMBL/GenBank/DDBJ whole genome shotgun (WGS) entry which is preliminary data.</text>
</comment>
<dbReference type="RefSeq" id="WP_079983051.1">
    <property type="nucleotide sequence ID" value="NZ_JABYOI010000002.1"/>
</dbReference>
<dbReference type="PANTHER" id="PTHR43581:SF4">
    <property type="entry name" value="ATP_GTP PHOSPHATASE"/>
    <property type="match status" value="1"/>
</dbReference>
<dbReference type="EMBL" id="DAAYLW010000003">
    <property type="protein sequence ID" value="HAG4760018.1"/>
    <property type="molecule type" value="Genomic_DNA"/>
</dbReference>
<dbReference type="CDD" id="cd00267">
    <property type="entry name" value="ABC_ATPase"/>
    <property type="match status" value="1"/>
</dbReference>
<proteinExistence type="predicted"/>
<evidence type="ECO:0000313" key="2">
    <source>
        <dbReference type="EMBL" id="HAG4760018.1"/>
    </source>
</evidence>
<reference evidence="2" key="2">
    <citation type="submission" date="2020-02" db="EMBL/GenBank/DDBJ databases">
        <authorList>
            <consortium name="NCBI Pathogen Detection Project"/>
        </authorList>
    </citation>
    <scope>NUCLEOTIDE SEQUENCE</scope>
    <source>
        <strain evidence="2">MA.MC_08-0591</strain>
    </source>
</reference>
<dbReference type="Pfam" id="PF13175">
    <property type="entry name" value="AAA_15"/>
    <property type="match status" value="1"/>
</dbReference>
<protein>
    <submittedName>
        <fullName evidence="2">ATP-binding protein</fullName>
    </submittedName>
</protein>
<keyword evidence="2" id="KW-0067">ATP-binding</keyword>
<evidence type="ECO:0000259" key="1">
    <source>
        <dbReference type="Pfam" id="PF13175"/>
    </source>
</evidence>
<dbReference type="InterPro" id="IPR041685">
    <property type="entry name" value="AAA_GajA/Old/RecF-like"/>
</dbReference>
<dbReference type="SUPFAM" id="SSF52540">
    <property type="entry name" value="P-loop containing nucleoside triphosphate hydrolases"/>
    <property type="match status" value="1"/>
</dbReference>
<gene>
    <name evidence="2" type="ORF">G8152_001488</name>
</gene>
<accession>A0A764FUX9</accession>